<feature type="non-terminal residue" evidence="7">
    <location>
        <position position="193"/>
    </location>
</feature>
<sequence length="193" mass="21088">MKQLKHILFIALKDLKLFATDRMALSFFIIFPFLFVVIFNFMMGDVGSEDERLELHLATQEAEGGLSHQIIGAIETRDDSQLKPGEPKIVWLKDYDQAHQAVEDKEIAGFLAFPSDFTEGVMMGSGAQLEVAADAEAINTRAALYGLARAIASGVGSQYVAANATIELLIEQGLITPGDTAEIEQVIQQRANS</sequence>
<evidence type="ECO:0000256" key="3">
    <source>
        <dbReference type="ARBA" id="ARBA00022989"/>
    </source>
</evidence>
<name>X1LBU2_9ZZZZ</name>
<dbReference type="GO" id="GO:0016020">
    <property type="term" value="C:membrane"/>
    <property type="evidence" value="ECO:0007669"/>
    <property type="project" value="UniProtKB-SubCell"/>
</dbReference>
<keyword evidence="4 5" id="KW-0472">Membrane</keyword>
<comment type="subcellular location">
    <subcellularLocation>
        <location evidence="1">Membrane</location>
        <topology evidence="1">Multi-pass membrane protein</topology>
    </subcellularLocation>
</comment>
<dbReference type="InterPro" id="IPR013525">
    <property type="entry name" value="ABC2_TM"/>
</dbReference>
<dbReference type="AlphaFoldDB" id="X1LBU2"/>
<gene>
    <name evidence="7" type="ORF">S06H3_18699</name>
</gene>
<comment type="caution">
    <text evidence="7">The sequence shown here is derived from an EMBL/GenBank/DDBJ whole genome shotgun (WGS) entry which is preliminary data.</text>
</comment>
<dbReference type="Gene3D" id="3.40.1710.10">
    <property type="entry name" value="abc type-2 transporter like domain"/>
    <property type="match status" value="1"/>
</dbReference>
<feature type="domain" description="ABC-2 type transporter transmembrane" evidence="6">
    <location>
        <begin position="25"/>
        <end position="159"/>
    </location>
</feature>
<accession>X1LBU2</accession>
<keyword evidence="3 5" id="KW-1133">Transmembrane helix</keyword>
<evidence type="ECO:0000256" key="1">
    <source>
        <dbReference type="ARBA" id="ARBA00004141"/>
    </source>
</evidence>
<feature type="transmembrane region" description="Helical" evidence="5">
    <location>
        <begin position="23"/>
        <end position="43"/>
    </location>
</feature>
<evidence type="ECO:0000256" key="5">
    <source>
        <dbReference type="SAM" id="Phobius"/>
    </source>
</evidence>
<reference evidence="7" key="1">
    <citation type="journal article" date="2014" name="Front. Microbiol.">
        <title>High frequency of phylogenetically diverse reductive dehalogenase-homologous genes in deep subseafloor sedimentary metagenomes.</title>
        <authorList>
            <person name="Kawai M."/>
            <person name="Futagami T."/>
            <person name="Toyoda A."/>
            <person name="Takaki Y."/>
            <person name="Nishi S."/>
            <person name="Hori S."/>
            <person name="Arai W."/>
            <person name="Tsubouchi T."/>
            <person name="Morono Y."/>
            <person name="Uchiyama I."/>
            <person name="Ito T."/>
            <person name="Fujiyama A."/>
            <person name="Inagaki F."/>
            <person name="Takami H."/>
        </authorList>
    </citation>
    <scope>NUCLEOTIDE SEQUENCE</scope>
    <source>
        <strain evidence="7">Expedition CK06-06</strain>
    </source>
</reference>
<proteinExistence type="predicted"/>
<organism evidence="7">
    <name type="scientific">marine sediment metagenome</name>
    <dbReference type="NCBI Taxonomy" id="412755"/>
    <lineage>
        <taxon>unclassified sequences</taxon>
        <taxon>metagenomes</taxon>
        <taxon>ecological metagenomes</taxon>
    </lineage>
</organism>
<evidence type="ECO:0000259" key="6">
    <source>
        <dbReference type="Pfam" id="PF12698"/>
    </source>
</evidence>
<protein>
    <recommendedName>
        <fullName evidence="6">ABC-2 type transporter transmembrane domain-containing protein</fullName>
    </recommendedName>
</protein>
<dbReference type="EMBL" id="BARV01009489">
    <property type="protein sequence ID" value="GAI16543.1"/>
    <property type="molecule type" value="Genomic_DNA"/>
</dbReference>
<keyword evidence="2 5" id="KW-0812">Transmembrane</keyword>
<dbReference type="Pfam" id="PF12698">
    <property type="entry name" value="ABC2_membrane_3"/>
    <property type="match status" value="1"/>
</dbReference>
<dbReference type="GO" id="GO:0140359">
    <property type="term" value="F:ABC-type transporter activity"/>
    <property type="evidence" value="ECO:0007669"/>
    <property type="project" value="InterPro"/>
</dbReference>
<evidence type="ECO:0000256" key="2">
    <source>
        <dbReference type="ARBA" id="ARBA00022692"/>
    </source>
</evidence>
<evidence type="ECO:0000256" key="4">
    <source>
        <dbReference type="ARBA" id="ARBA00023136"/>
    </source>
</evidence>
<evidence type="ECO:0000313" key="7">
    <source>
        <dbReference type="EMBL" id="GAI16543.1"/>
    </source>
</evidence>